<dbReference type="AlphaFoldDB" id="A0A833RBT0"/>
<feature type="active site" description="Acyl-thioester intermediate" evidence="8">
    <location>
        <position position="161"/>
    </location>
</feature>
<dbReference type="GO" id="GO:0016210">
    <property type="term" value="F:naringenin-chalcone synthase activity"/>
    <property type="evidence" value="ECO:0007669"/>
    <property type="project" value="UniProtKB-EC"/>
</dbReference>
<evidence type="ECO:0000313" key="12">
    <source>
        <dbReference type="EMBL" id="KAF3338514.1"/>
    </source>
</evidence>
<dbReference type="Pfam" id="PF02797">
    <property type="entry name" value="Chal_sti_synt_C"/>
    <property type="match status" value="1"/>
</dbReference>
<dbReference type="InterPro" id="IPR011141">
    <property type="entry name" value="Polyketide_synthase_type-III"/>
</dbReference>
<protein>
    <recommendedName>
        <fullName evidence="4">chalcone synthase</fullName>
        <ecNumber evidence="4">2.3.1.74</ecNumber>
    </recommendedName>
</protein>
<keyword evidence="6" id="KW-0284">Flavonoid biosynthesis</keyword>
<keyword evidence="7 9" id="KW-0012">Acyltransferase</keyword>
<evidence type="ECO:0000259" key="10">
    <source>
        <dbReference type="Pfam" id="PF00195"/>
    </source>
</evidence>
<evidence type="ECO:0000259" key="11">
    <source>
        <dbReference type="Pfam" id="PF02797"/>
    </source>
</evidence>
<proteinExistence type="inferred from homology"/>
<dbReference type="PIRSF" id="PIRSF000451">
    <property type="entry name" value="PKS_III"/>
    <property type="match status" value="1"/>
</dbReference>
<dbReference type="PANTHER" id="PTHR11877:SF14">
    <property type="entry name" value="CHALCONE SYNTHASE"/>
    <property type="match status" value="1"/>
</dbReference>
<accession>A0A833RBT0</accession>
<dbReference type="GO" id="GO:0009813">
    <property type="term" value="P:flavonoid biosynthetic process"/>
    <property type="evidence" value="ECO:0007669"/>
    <property type="project" value="UniProtKB-KW"/>
</dbReference>
<dbReference type="GO" id="GO:0030639">
    <property type="term" value="P:polyketide biosynthetic process"/>
    <property type="evidence" value="ECO:0007669"/>
    <property type="project" value="TreeGrafter"/>
</dbReference>
<dbReference type="PANTHER" id="PTHR11877">
    <property type="entry name" value="HYDROXYMETHYLGLUTARYL-COA SYNTHASE"/>
    <property type="match status" value="1"/>
</dbReference>
<evidence type="ECO:0000256" key="1">
    <source>
        <dbReference type="ARBA" id="ARBA00002969"/>
    </source>
</evidence>
<keyword evidence="5 9" id="KW-0808">Transferase</keyword>
<dbReference type="GO" id="GO:0010208">
    <property type="term" value="P:pollen wall assembly"/>
    <property type="evidence" value="ECO:0007669"/>
    <property type="project" value="UniProtKB-ARBA"/>
</dbReference>
<dbReference type="EC" id="2.3.1.74" evidence="4"/>
<comment type="caution">
    <text evidence="12">The sequence shown here is derived from an EMBL/GenBank/DDBJ whole genome shotgun (WGS) entry which is preliminary data.</text>
</comment>
<dbReference type="FunFam" id="3.40.47.10:FF:000025">
    <property type="entry name" value="Chalcone synthase 2"/>
    <property type="match status" value="1"/>
</dbReference>
<dbReference type="InterPro" id="IPR016039">
    <property type="entry name" value="Thiolase-like"/>
</dbReference>
<name>A0A833RBT0_9POAL</name>
<dbReference type="OrthoDB" id="1529441at2759"/>
<evidence type="ECO:0000256" key="3">
    <source>
        <dbReference type="ARBA" id="ARBA00005531"/>
    </source>
</evidence>
<keyword evidence="13" id="KW-1185">Reference proteome</keyword>
<evidence type="ECO:0000256" key="9">
    <source>
        <dbReference type="RuleBase" id="RU003633"/>
    </source>
</evidence>
<evidence type="ECO:0000313" key="13">
    <source>
        <dbReference type="Proteomes" id="UP000623129"/>
    </source>
</evidence>
<gene>
    <name evidence="12" type="ORF">FCM35_KLT17351</name>
</gene>
<dbReference type="SUPFAM" id="SSF53901">
    <property type="entry name" value="Thiolase-like"/>
    <property type="match status" value="2"/>
</dbReference>
<feature type="domain" description="Chalcone/stilbene synthase C-terminal" evidence="11">
    <location>
        <begin position="235"/>
        <end position="385"/>
    </location>
</feature>
<dbReference type="CDD" id="cd00831">
    <property type="entry name" value="CHS_like"/>
    <property type="match status" value="1"/>
</dbReference>
<comment type="similarity">
    <text evidence="3 9">Belongs to the thiolase-like superfamily. Chalcone/stilbene synthases family.</text>
</comment>
<evidence type="ECO:0000256" key="2">
    <source>
        <dbReference type="ARBA" id="ARBA00004966"/>
    </source>
</evidence>
<dbReference type="FunFam" id="3.40.47.10:FF:000014">
    <property type="entry name" value="Chalcone synthase 1"/>
    <property type="match status" value="1"/>
</dbReference>
<comment type="function">
    <text evidence="1">The primary product of this enzyme is 4,2',4',6'-tetrahydroxychalcone (also termed naringenin-chalcone or chalcone) which can under specific conditions spontaneously isomerize into naringenin.</text>
</comment>
<evidence type="ECO:0000256" key="5">
    <source>
        <dbReference type="ARBA" id="ARBA00022679"/>
    </source>
</evidence>
<dbReference type="InterPro" id="IPR001099">
    <property type="entry name" value="Chalcone/stilbene_synt_N"/>
</dbReference>
<evidence type="ECO:0000256" key="6">
    <source>
        <dbReference type="ARBA" id="ARBA00023241"/>
    </source>
</evidence>
<organism evidence="12 13">
    <name type="scientific">Carex littledalei</name>
    <dbReference type="NCBI Taxonomy" id="544730"/>
    <lineage>
        <taxon>Eukaryota</taxon>
        <taxon>Viridiplantae</taxon>
        <taxon>Streptophyta</taxon>
        <taxon>Embryophyta</taxon>
        <taxon>Tracheophyta</taxon>
        <taxon>Spermatophyta</taxon>
        <taxon>Magnoliopsida</taxon>
        <taxon>Liliopsida</taxon>
        <taxon>Poales</taxon>
        <taxon>Cyperaceae</taxon>
        <taxon>Cyperoideae</taxon>
        <taxon>Cariceae</taxon>
        <taxon>Carex</taxon>
        <taxon>Carex subgen. Euthyceras</taxon>
    </lineage>
</organism>
<evidence type="ECO:0000256" key="4">
    <source>
        <dbReference type="ARBA" id="ARBA00012975"/>
    </source>
</evidence>
<feature type="domain" description="Chalcone/stilbene synthase N-terminal" evidence="10">
    <location>
        <begin position="3"/>
        <end position="225"/>
    </location>
</feature>
<reference evidence="12" key="1">
    <citation type="submission" date="2020-01" db="EMBL/GenBank/DDBJ databases">
        <title>Genome sequence of Kobresia littledalei, the first chromosome-level genome in the family Cyperaceae.</title>
        <authorList>
            <person name="Qu G."/>
        </authorList>
    </citation>
    <scope>NUCLEOTIDE SEQUENCE</scope>
    <source>
        <strain evidence="12">C.B.Clarke</strain>
        <tissue evidence="12">Leaf</tissue>
    </source>
</reference>
<dbReference type="InterPro" id="IPR012328">
    <property type="entry name" value="Chalcone/stilbene_synt_C"/>
</dbReference>
<dbReference type="EMBL" id="SWLB01000005">
    <property type="protein sequence ID" value="KAF3338514.1"/>
    <property type="molecule type" value="Genomic_DNA"/>
</dbReference>
<dbReference type="Proteomes" id="UP000623129">
    <property type="component" value="Unassembled WGS sequence"/>
</dbReference>
<comment type="pathway">
    <text evidence="2">Secondary metabolite biosynthesis; flavonoid biosynthesis.</text>
</comment>
<sequence length="386" mass="41605">MVNAQNTQHPQSPATVLAIGTATPANTLIQAEVPDRLFKAANSDQLTELKMKFTKICEASAIKKRHSIWTEEIVKQNPSIGIPNAPSLGARQNILINEVPKLGKFAAERAIKEWGQPISKLTHLIFCTTSGFAMPGFDCKLAHLLGLPSTINRYMLYHQGCHGGGTTLRLAKDLAQNNPSARVLVVCVEISLHGFHSPSQEHLDNLVTLAIFGDGASAMIVGTDPDLAAERPAFEIISANQKLLPNTSLAIVAELDEAGFMVHLSRNIAKYASENVESSLEEALAPLGITDWNSIFWVVHPGGVAILDGIEAKIKLNKEKLLASRNVLANYGNVQSATAMIVLDEMRKQSAKAQKSTTGEGLEWGVLLAFGPGMTVETIVLRAIPI</sequence>
<dbReference type="Gene3D" id="3.40.47.10">
    <property type="match status" value="2"/>
</dbReference>
<evidence type="ECO:0000256" key="7">
    <source>
        <dbReference type="ARBA" id="ARBA00023315"/>
    </source>
</evidence>
<dbReference type="Pfam" id="PF00195">
    <property type="entry name" value="Chal_sti_synt_N"/>
    <property type="match status" value="1"/>
</dbReference>
<evidence type="ECO:0000256" key="8">
    <source>
        <dbReference type="PIRSR" id="PIRSR000451-1"/>
    </source>
</evidence>